<organism evidence="11 12">
    <name type="scientific">Helicobacter canis</name>
    <dbReference type="NCBI Taxonomy" id="29419"/>
    <lineage>
        <taxon>Bacteria</taxon>
        <taxon>Pseudomonadati</taxon>
        <taxon>Campylobacterota</taxon>
        <taxon>Epsilonproteobacteria</taxon>
        <taxon>Campylobacterales</taxon>
        <taxon>Helicobacteraceae</taxon>
        <taxon>Helicobacter</taxon>
    </lineage>
</organism>
<evidence type="ECO:0000256" key="2">
    <source>
        <dbReference type="ARBA" id="ARBA00004664"/>
    </source>
</evidence>
<gene>
    <name evidence="9" type="primary">trpF</name>
    <name evidence="11" type="ORF">F4V45_04500</name>
</gene>
<keyword evidence="6 9" id="KW-0822">Tryptophan biosynthesis</keyword>
<dbReference type="EC" id="5.3.1.24" evidence="3 9"/>
<dbReference type="Proteomes" id="UP000323707">
    <property type="component" value="Unassembled WGS sequence"/>
</dbReference>
<name>A0A5M9QRC1_9HELI</name>
<dbReference type="HAMAP" id="MF_00135">
    <property type="entry name" value="PRAI"/>
    <property type="match status" value="1"/>
</dbReference>
<reference evidence="11 12" key="1">
    <citation type="submission" date="2019-09" db="EMBL/GenBank/DDBJ databases">
        <title>Draft genome sequence of various Type strains from the CCUG.</title>
        <authorList>
            <person name="Pineiro-Iglesias B."/>
            <person name="Tunovic T."/>
            <person name="Unosson C."/>
            <person name="Inganas E."/>
            <person name="Ohlen M."/>
            <person name="Cardew S."/>
            <person name="Jensie-Markopoulos S."/>
            <person name="Salva-Serra F."/>
            <person name="Jaen-Luchoro D."/>
            <person name="Karlsson R."/>
            <person name="Svensson-Stadler L."/>
            <person name="Chun J."/>
            <person name="Moore E."/>
        </authorList>
    </citation>
    <scope>NUCLEOTIDE SEQUENCE [LARGE SCALE GENOMIC DNA]</scope>
    <source>
        <strain evidence="11 12">CCUG 32756T</strain>
    </source>
</reference>
<comment type="catalytic activity">
    <reaction evidence="1 9">
        <text>N-(5-phospho-beta-D-ribosyl)anthranilate = 1-(2-carboxyphenylamino)-1-deoxy-D-ribulose 5-phosphate</text>
        <dbReference type="Rhea" id="RHEA:21540"/>
        <dbReference type="ChEBI" id="CHEBI:18277"/>
        <dbReference type="ChEBI" id="CHEBI:58613"/>
        <dbReference type="EC" id="5.3.1.24"/>
    </reaction>
</comment>
<keyword evidence="8 9" id="KW-0413">Isomerase</keyword>
<dbReference type="InterPro" id="IPR013785">
    <property type="entry name" value="Aldolase_TIM"/>
</dbReference>
<proteinExistence type="inferred from homology"/>
<comment type="pathway">
    <text evidence="2 9">Amino-acid biosynthesis; L-tryptophan biosynthesis; L-tryptophan from chorismate: step 3/5.</text>
</comment>
<dbReference type="SUPFAM" id="SSF51366">
    <property type="entry name" value="Ribulose-phoshate binding barrel"/>
    <property type="match status" value="1"/>
</dbReference>
<dbReference type="CDD" id="cd00405">
    <property type="entry name" value="PRAI"/>
    <property type="match status" value="1"/>
</dbReference>
<evidence type="ECO:0000256" key="5">
    <source>
        <dbReference type="ARBA" id="ARBA00022605"/>
    </source>
</evidence>
<accession>A0A5M9QRC1</accession>
<dbReference type="UniPathway" id="UPA00035">
    <property type="reaction ID" value="UER00042"/>
</dbReference>
<evidence type="ECO:0000256" key="4">
    <source>
        <dbReference type="ARBA" id="ARBA00022272"/>
    </source>
</evidence>
<dbReference type="PANTHER" id="PTHR42894">
    <property type="entry name" value="N-(5'-PHOSPHORIBOSYL)ANTHRANILATE ISOMERASE"/>
    <property type="match status" value="1"/>
</dbReference>
<comment type="similarity">
    <text evidence="9">Belongs to the TrpF family.</text>
</comment>
<dbReference type="GO" id="GO:0000162">
    <property type="term" value="P:L-tryptophan biosynthetic process"/>
    <property type="evidence" value="ECO:0007669"/>
    <property type="project" value="UniProtKB-UniRule"/>
</dbReference>
<evidence type="ECO:0000259" key="10">
    <source>
        <dbReference type="Pfam" id="PF00697"/>
    </source>
</evidence>
<dbReference type="InterPro" id="IPR011060">
    <property type="entry name" value="RibuloseP-bd_barrel"/>
</dbReference>
<dbReference type="InterPro" id="IPR044643">
    <property type="entry name" value="TrpF_fam"/>
</dbReference>
<dbReference type="InterPro" id="IPR001240">
    <property type="entry name" value="PRAI_dom"/>
</dbReference>
<dbReference type="Gene3D" id="3.20.20.70">
    <property type="entry name" value="Aldolase class I"/>
    <property type="match status" value="1"/>
</dbReference>
<comment type="caution">
    <text evidence="11">The sequence shown here is derived from an EMBL/GenBank/DDBJ whole genome shotgun (WGS) entry which is preliminary data.</text>
</comment>
<feature type="domain" description="N-(5'phosphoribosyl) anthranilate isomerase (PRAI)" evidence="10">
    <location>
        <begin position="5"/>
        <end position="207"/>
    </location>
</feature>
<evidence type="ECO:0000256" key="3">
    <source>
        <dbReference type="ARBA" id="ARBA00012572"/>
    </source>
</evidence>
<evidence type="ECO:0000256" key="8">
    <source>
        <dbReference type="ARBA" id="ARBA00023235"/>
    </source>
</evidence>
<evidence type="ECO:0000313" key="11">
    <source>
        <dbReference type="EMBL" id="KAA8709545.1"/>
    </source>
</evidence>
<evidence type="ECO:0000313" key="12">
    <source>
        <dbReference type="Proteomes" id="UP000323707"/>
    </source>
</evidence>
<dbReference type="GO" id="GO:0004640">
    <property type="term" value="F:phosphoribosylanthranilate isomerase activity"/>
    <property type="evidence" value="ECO:0007669"/>
    <property type="project" value="UniProtKB-UniRule"/>
</dbReference>
<dbReference type="Pfam" id="PF00697">
    <property type="entry name" value="PRAI"/>
    <property type="match status" value="1"/>
</dbReference>
<evidence type="ECO:0000256" key="6">
    <source>
        <dbReference type="ARBA" id="ARBA00022822"/>
    </source>
</evidence>
<dbReference type="AlphaFoldDB" id="A0A5M9QRC1"/>
<dbReference type="RefSeq" id="WP_150337259.1">
    <property type="nucleotide sequence ID" value="NZ_JAERIX010000046.1"/>
</dbReference>
<evidence type="ECO:0000256" key="7">
    <source>
        <dbReference type="ARBA" id="ARBA00023141"/>
    </source>
</evidence>
<protein>
    <recommendedName>
        <fullName evidence="4 9">N-(5'-phosphoribosyl)anthranilate isomerase</fullName>
        <shortName evidence="9">PRAI</shortName>
        <ecNumber evidence="3 9">5.3.1.24</ecNumber>
    </recommendedName>
</protein>
<evidence type="ECO:0000256" key="9">
    <source>
        <dbReference type="HAMAP-Rule" id="MF_00135"/>
    </source>
</evidence>
<dbReference type="EMBL" id="VXKE01000014">
    <property type="protein sequence ID" value="KAA8709545.1"/>
    <property type="molecule type" value="Genomic_DNA"/>
</dbReference>
<keyword evidence="5 9" id="KW-0028">Amino-acid biosynthesis</keyword>
<evidence type="ECO:0000256" key="1">
    <source>
        <dbReference type="ARBA" id="ARBA00001164"/>
    </source>
</evidence>
<dbReference type="PANTHER" id="PTHR42894:SF1">
    <property type="entry name" value="N-(5'-PHOSPHORIBOSYL)ANTHRANILATE ISOMERASE"/>
    <property type="match status" value="1"/>
</dbReference>
<sequence length="219" mass="24366">MIKLKMCGLWREEDIACANALVPDFIGFVFAKSLRQVSAEQAKHLKSLLHPQIQAVGVFVDMPLEQIIKLVESSVIDVVQLHDSHLCESEEIFAQREARIHFLQSRTKAPIFKAIAATSARAILLQEQSCADMLLLDNAKGGSGEQFAWEYIEQARAQGFRRDFFLAGGINASNLPKALSFKPYGIDLSKGLESNGQKDCQKMREITAAIKSWAGTPRF</sequence>
<keyword evidence="7 9" id="KW-0057">Aromatic amino acid biosynthesis</keyword>